<dbReference type="Proteomes" id="UP000291838">
    <property type="component" value="Unassembled WGS sequence"/>
</dbReference>
<keyword evidence="2" id="KW-1185">Reference proteome</keyword>
<gene>
    <name evidence="1" type="ORF">EUA06_06750</name>
</gene>
<accession>A0A4Q2RXF0</accession>
<proteinExistence type="predicted"/>
<dbReference type="EMBL" id="SDWS01000002">
    <property type="protein sequence ID" value="RYB92634.1"/>
    <property type="molecule type" value="Genomic_DNA"/>
</dbReference>
<protein>
    <submittedName>
        <fullName evidence="1">Uncharacterized protein</fullName>
    </submittedName>
</protein>
<dbReference type="AlphaFoldDB" id="A0A4Q2RXF0"/>
<reference evidence="1 2" key="1">
    <citation type="submission" date="2019-01" db="EMBL/GenBank/DDBJ databases">
        <title>Novel species of Nocardioides.</title>
        <authorList>
            <person name="Liu Q."/>
            <person name="Xin Y.-H."/>
        </authorList>
    </citation>
    <scope>NUCLEOTIDE SEQUENCE [LARGE SCALE GENOMIC DNA]</scope>
    <source>
        <strain evidence="1 2">HLT3-15</strain>
    </source>
</reference>
<name>A0A4Q2RXF0_9ACTN</name>
<evidence type="ECO:0000313" key="2">
    <source>
        <dbReference type="Proteomes" id="UP000291838"/>
    </source>
</evidence>
<comment type="caution">
    <text evidence="1">The sequence shown here is derived from an EMBL/GenBank/DDBJ whole genome shotgun (WGS) entry which is preliminary data.</text>
</comment>
<dbReference type="RefSeq" id="WP_129474239.1">
    <property type="nucleotide sequence ID" value="NZ_SDWS01000002.1"/>
</dbReference>
<evidence type="ECO:0000313" key="1">
    <source>
        <dbReference type="EMBL" id="RYB92634.1"/>
    </source>
</evidence>
<dbReference type="OrthoDB" id="3783476at2"/>
<sequence>MSSRRSLRQLLVAVLLGVLVGGGLMAVTPAGAEVSSAVATNWKKIWKKNLKPLADKRYYTKKQSDAKYSTKAETAAGDAASQAAANTATDSKLTGYYKKAEIDAKLAPFVNSVAANSGGDQLLTLGAIQTVRSVSLMPPSNGTVIVTSSAYVINTGAGASTARCSITPGTALDDPFFQRATIATPGDTDVIAATRGFAVTKGTLLTVNLVCDSILGTSDLRDSNLSAIFAPG</sequence>
<organism evidence="1 2">
    <name type="scientific">Nocardioides glacieisoli</name>
    <dbReference type="NCBI Taxonomy" id="1168730"/>
    <lineage>
        <taxon>Bacteria</taxon>
        <taxon>Bacillati</taxon>
        <taxon>Actinomycetota</taxon>
        <taxon>Actinomycetes</taxon>
        <taxon>Propionibacteriales</taxon>
        <taxon>Nocardioidaceae</taxon>
        <taxon>Nocardioides</taxon>
    </lineage>
</organism>